<evidence type="ECO:0000313" key="9">
    <source>
        <dbReference type="EMBL" id="PPE72934.1"/>
    </source>
</evidence>
<evidence type="ECO:0008006" key="11">
    <source>
        <dbReference type="Google" id="ProtNLM"/>
    </source>
</evidence>
<dbReference type="GO" id="GO:0015562">
    <property type="term" value="F:efflux transmembrane transporter activity"/>
    <property type="evidence" value="ECO:0007669"/>
    <property type="project" value="InterPro"/>
</dbReference>
<dbReference type="EMBL" id="PSNW01000009">
    <property type="protein sequence ID" value="PPE72934.1"/>
    <property type="molecule type" value="Genomic_DNA"/>
</dbReference>
<evidence type="ECO:0000256" key="5">
    <source>
        <dbReference type="ARBA" id="ARBA00022692"/>
    </source>
</evidence>
<keyword evidence="4" id="KW-1134">Transmembrane beta strand</keyword>
<keyword evidence="6" id="KW-0472">Membrane</keyword>
<dbReference type="RefSeq" id="WP_104231378.1">
    <property type="nucleotide sequence ID" value="NZ_PSNW01000009.1"/>
</dbReference>
<dbReference type="AlphaFoldDB" id="A0A2S5TD61"/>
<comment type="caution">
    <text evidence="9">The sequence shown here is derived from an EMBL/GenBank/DDBJ whole genome shotgun (WGS) entry which is preliminary data.</text>
</comment>
<dbReference type="Pfam" id="PF02321">
    <property type="entry name" value="OEP"/>
    <property type="match status" value="2"/>
</dbReference>
<evidence type="ECO:0000256" key="6">
    <source>
        <dbReference type="ARBA" id="ARBA00023136"/>
    </source>
</evidence>
<keyword evidence="7" id="KW-0998">Cell outer membrane</keyword>
<organism evidence="9 10">
    <name type="scientific">Solimonas fluminis</name>
    <dbReference type="NCBI Taxonomy" id="2086571"/>
    <lineage>
        <taxon>Bacteria</taxon>
        <taxon>Pseudomonadati</taxon>
        <taxon>Pseudomonadota</taxon>
        <taxon>Gammaproteobacteria</taxon>
        <taxon>Nevskiales</taxon>
        <taxon>Nevskiaceae</taxon>
        <taxon>Solimonas</taxon>
    </lineage>
</organism>
<dbReference type="PANTHER" id="PTHR30026:SF20">
    <property type="entry name" value="OUTER MEMBRANE PROTEIN TOLC"/>
    <property type="match status" value="1"/>
</dbReference>
<dbReference type="GO" id="GO:0009279">
    <property type="term" value="C:cell outer membrane"/>
    <property type="evidence" value="ECO:0007669"/>
    <property type="project" value="UniProtKB-SubCell"/>
</dbReference>
<protein>
    <recommendedName>
        <fullName evidence="11">Type I secretion protein TolC</fullName>
    </recommendedName>
</protein>
<evidence type="ECO:0000256" key="7">
    <source>
        <dbReference type="ARBA" id="ARBA00023237"/>
    </source>
</evidence>
<evidence type="ECO:0000256" key="1">
    <source>
        <dbReference type="ARBA" id="ARBA00004442"/>
    </source>
</evidence>
<sequence length="472" mass="51077">MPNIRRLLCLLLLVPGLAQANDLLRVYRLAQANDATLASARYAREAALQNKPLARAMLLPQLSGSYDYVFNDTEVEVTYVDPTSGAAIPLSRKNDGTDKSLSVTLSQPLFSLEAWYQFKQASEQAALAQLNYRGSEQDLLLRVAELYFGVLGARDAQRSAQAEKAALEQQLELANQHLQVGLSSITDTQEVQARYDLSVASELEAGQALATAIEALEEITREPLRSIEEDENVRVVPLDPAAPRKPGLAALQEDIPLPTPDPVGVEPWVTHARLGNFDLLAAKLNFSVADRGLSAARSKWLPTVAATASYLDSTSEAGAFPTELSGTSVGIGVRLPLFSGGATRAGIRQAEAVRGQRLAEYDGARRVVERNTRNAFQAVTTGAARVHALKQAMASSATALEASEVGLEIGTRSAIDVLNARQQRYAAQRNYESSRYEYLLSVLRLKAVAGQLVLQDLVQLDGLLVRDPVMGD</sequence>
<proteinExistence type="inferred from homology"/>
<dbReference type="GO" id="GO:1990281">
    <property type="term" value="C:efflux pump complex"/>
    <property type="evidence" value="ECO:0007669"/>
    <property type="project" value="TreeGrafter"/>
</dbReference>
<keyword evidence="5" id="KW-0812">Transmembrane</keyword>
<dbReference type="InterPro" id="IPR003423">
    <property type="entry name" value="OMP_efflux"/>
</dbReference>
<accession>A0A2S5TD61</accession>
<dbReference type="Gene3D" id="1.20.1600.10">
    <property type="entry name" value="Outer membrane efflux proteins (OEP)"/>
    <property type="match status" value="1"/>
</dbReference>
<name>A0A2S5TD61_9GAMM</name>
<comment type="subcellular location">
    <subcellularLocation>
        <location evidence="1">Cell outer membrane</location>
    </subcellularLocation>
</comment>
<feature type="chain" id="PRO_5015425034" description="Type I secretion protein TolC" evidence="8">
    <location>
        <begin position="21"/>
        <end position="472"/>
    </location>
</feature>
<dbReference type="GO" id="GO:0015288">
    <property type="term" value="F:porin activity"/>
    <property type="evidence" value="ECO:0007669"/>
    <property type="project" value="TreeGrafter"/>
</dbReference>
<dbReference type="InterPro" id="IPR051906">
    <property type="entry name" value="TolC-like"/>
</dbReference>
<keyword evidence="10" id="KW-1185">Reference proteome</keyword>
<dbReference type="Proteomes" id="UP000238220">
    <property type="component" value="Unassembled WGS sequence"/>
</dbReference>
<comment type="similarity">
    <text evidence="2">Belongs to the outer membrane factor (OMF) (TC 1.B.17) family.</text>
</comment>
<keyword evidence="8" id="KW-0732">Signal</keyword>
<evidence type="ECO:0000256" key="3">
    <source>
        <dbReference type="ARBA" id="ARBA00022448"/>
    </source>
</evidence>
<dbReference type="PANTHER" id="PTHR30026">
    <property type="entry name" value="OUTER MEMBRANE PROTEIN TOLC"/>
    <property type="match status" value="1"/>
</dbReference>
<gene>
    <name evidence="9" type="ORF">C3942_16050</name>
</gene>
<evidence type="ECO:0000256" key="4">
    <source>
        <dbReference type="ARBA" id="ARBA00022452"/>
    </source>
</evidence>
<dbReference type="SUPFAM" id="SSF56954">
    <property type="entry name" value="Outer membrane efflux proteins (OEP)"/>
    <property type="match status" value="1"/>
</dbReference>
<reference evidence="9 10" key="1">
    <citation type="submission" date="2018-02" db="EMBL/GenBank/DDBJ databases">
        <title>Genome sequencing of Solimonas sp. HR-BB.</title>
        <authorList>
            <person name="Lee Y."/>
            <person name="Jeon C.O."/>
        </authorList>
    </citation>
    <scope>NUCLEOTIDE SEQUENCE [LARGE SCALE GENOMIC DNA]</scope>
    <source>
        <strain evidence="9 10">HR-BB</strain>
    </source>
</reference>
<keyword evidence="3" id="KW-0813">Transport</keyword>
<feature type="signal peptide" evidence="8">
    <location>
        <begin position="1"/>
        <end position="20"/>
    </location>
</feature>
<dbReference type="OrthoDB" id="9813458at2"/>
<evidence type="ECO:0000256" key="2">
    <source>
        <dbReference type="ARBA" id="ARBA00007613"/>
    </source>
</evidence>
<evidence type="ECO:0000256" key="8">
    <source>
        <dbReference type="SAM" id="SignalP"/>
    </source>
</evidence>
<evidence type="ECO:0000313" key="10">
    <source>
        <dbReference type="Proteomes" id="UP000238220"/>
    </source>
</evidence>